<name>A0AAV9IZN6_CYACA</name>
<proteinExistence type="predicted"/>
<comment type="caution">
    <text evidence="1">The sequence shown here is derived from an EMBL/GenBank/DDBJ whole genome shotgun (WGS) entry which is preliminary data.</text>
</comment>
<gene>
    <name evidence="1" type="ORF">CDCA_CDCA12G3531</name>
</gene>
<dbReference type="AlphaFoldDB" id="A0AAV9IZN6"/>
<sequence length="114" mass="13572">MNTDDSIYRDAKPPPPGKAEVFDFGTRYADYFSHPYQFVGINDPDYAQAPTLWIMREKPRPFRRRGRHPDEEYTFTFRMVELNGTGMFFDLLRRGKIEMEVTPDLSYVVRRRGR</sequence>
<evidence type="ECO:0000313" key="2">
    <source>
        <dbReference type="Proteomes" id="UP001301350"/>
    </source>
</evidence>
<organism evidence="1 2">
    <name type="scientific">Cyanidium caldarium</name>
    <name type="common">Red alga</name>
    <dbReference type="NCBI Taxonomy" id="2771"/>
    <lineage>
        <taxon>Eukaryota</taxon>
        <taxon>Rhodophyta</taxon>
        <taxon>Bangiophyceae</taxon>
        <taxon>Cyanidiales</taxon>
        <taxon>Cyanidiaceae</taxon>
        <taxon>Cyanidium</taxon>
    </lineage>
</organism>
<protein>
    <submittedName>
        <fullName evidence="1">Uncharacterized protein</fullName>
    </submittedName>
</protein>
<accession>A0AAV9IZN6</accession>
<evidence type="ECO:0000313" key="1">
    <source>
        <dbReference type="EMBL" id="KAK4537506.1"/>
    </source>
</evidence>
<dbReference type="EMBL" id="JANCYW010000012">
    <property type="protein sequence ID" value="KAK4537506.1"/>
    <property type="molecule type" value="Genomic_DNA"/>
</dbReference>
<dbReference type="Proteomes" id="UP001301350">
    <property type="component" value="Unassembled WGS sequence"/>
</dbReference>
<reference evidence="1 2" key="1">
    <citation type="submission" date="2022-07" db="EMBL/GenBank/DDBJ databases">
        <title>Genome-wide signatures of adaptation to extreme environments.</title>
        <authorList>
            <person name="Cho C.H."/>
            <person name="Yoon H.S."/>
        </authorList>
    </citation>
    <scope>NUCLEOTIDE SEQUENCE [LARGE SCALE GENOMIC DNA]</scope>
    <source>
        <strain evidence="1 2">DBV 063 E5</strain>
    </source>
</reference>
<keyword evidence="2" id="KW-1185">Reference proteome</keyword>